<comment type="caution">
    <text evidence="3">The sequence shown here is derived from an EMBL/GenBank/DDBJ whole genome shotgun (WGS) entry which is preliminary data.</text>
</comment>
<dbReference type="Proteomes" id="UP001501600">
    <property type="component" value="Unassembled WGS sequence"/>
</dbReference>
<evidence type="ECO:0000256" key="1">
    <source>
        <dbReference type="SAM" id="MobiDB-lite"/>
    </source>
</evidence>
<sequence>MAGFFTHYLALEQAILSKQLNPDIIKLIQQNRMYANWGSIGPDYLYFHPDDWQQVGHVYRLWRDIMGPLSEVMQALHYLSNKTSLPINDLTQGAVDDAKAVILSVKALFFTKLFEYVNERFDMYEKFAPPIYKNPQGDKSNKNGLWWWSDIAHSKSSTDYLRCMWKYASSTHGRTRKELFAYCFGYASHMGVDIIGHPYVNYIVGGPYRLHWRRHAYVEKILDAYLWNQIKNQSVTDSSLHHQFIFDPEKLRQDMPGNLNKMITHCMNSVYNSYGKPVMRSDDVDAMYELYNSWIKGTTHFGMFNLPKPDFDLGDIEESIRDSVKKIIDNITKHNPPLPPNLNPATILAFLIGLVGYIEKLLEAAYEIIKIVVTPASVAVKFILYQVLTLLFDAFKNIQLGLAIKGWLYPRPEWLSQYFSHIIYPQKWPEGGNSIYPYEHWTNGANEQTYHIYHPAAWMASNSSIKINQELPPKEPYIKNTAVDYSAYRNLIFTDSNDVSHAYLLKNSCGVHTISSQCSATSAAIWLMNSLEENGATDIPNFNLDGDRGFLHGPWTASRDNKKSQWKPGDISESCI</sequence>
<organism evidence="3 4">
    <name type="scientific">Ferrimonas gelatinilytica</name>
    <dbReference type="NCBI Taxonomy" id="1255257"/>
    <lineage>
        <taxon>Bacteria</taxon>
        <taxon>Pseudomonadati</taxon>
        <taxon>Pseudomonadota</taxon>
        <taxon>Gammaproteobacteria</taxon>
        <taxon>Alteromonadales</taxon>
        <taxon>Ferrimonadaceae</taxon>
        <taxon>Ferrimonas</taxon>
    </lineage>
</organism>
<evidence type="ECO:0000259" key="2">
    <source>
        <dbReference type="Pfam" id="PF00882"/>
    </source>
</evidence>
<evidence type="ECO:0000313" key="3">
    <source>
        <dbReference type="EMBL" id="GAA5187115.1"/>
    </source>
</evidence>
<dbReference type="InterPro" id="IPR029002">
    <property type="entry name" value="PLPC/GPLD1"/>
</dbReference>
<proteinExistence type="predicted"/>
<keyword evidence="4" id="KW-1185">Reference proteome</keyword>
<dbReference type="RefSeq" id="WP_345315373.1">
    <property type="nucleotide sequence ID" value="NZ_BAABLF010000004.1"/>
</dbReference>
<gene>
    <name evidence="3" type="ORF">GCM10025772_04100</name>
</gene>
<feature type="region of interest" description="Disordered" evidence="1">
    <location>
        <begin position="555"/>
        <end position="576"/>
    </location>
</feature>
<protein>
    <recommendedName>
        <fullName evidence="2">Phospholipase C/D domain-containing protein</fullName>
    </recommendedName>
</protein>
<dbReference type="EMBL" id="BAABLF010000004">
    <property type="protein sequence ID" value="GAA5187115.1"/>
    <property type="molecule type" value="Genomic_DNA"/>
</dbReference>
<feature type="domain" description="Phospholipase C/D" evidence="2">
    <location>
        <begin position="6"/>
        <end position="262"/>
    </location>
</feature>
<accession>A0ABP9RV26</accession>
<reference evidence="4" key="1">
    <citation type="journal article" date="2019" name="Int. J. Syst. Evol. Microbiol.">
        <title>The Global Catalogue of Microorganisms (GCM) 10K type strain sequencing project: providing services to taxonomists for standard genome sequencing and annotation.</title>
        <authorList>
            <consortium name="The Broad Institute Genomics Platform"/>
            <consortium name="The Broad Institute Genome Sequencing Center for Infectious Disease"/>
            <person name="Wu L."/>
            <person name="Ma J."/>
        </authorList>
    </citation>
    <scope>NUCLEOTIDE SEQUENCE [LARGE SCALE GENOMIC DNA]</scope>
    <source>
        <strain evidence="4">JCM 18720</strain>
    </source>
</reference>
<name>A0ABP9RV26_9GAMM</name>
<dbReference type="Pfam" id="PF00882">
    <property type="entry name" value="Zn_dep_PLPC"/>
    <property type="match status" value="1"/>
</dbReference>
<evidence type="ECO:0000313" key="4">
    <source>
        <dbReference type="Proteomes" id="UP001501600"/>
    </source>
</evidence>